<dbReference type="InterPro" id="IPR050662">
    <property type="entry name" value="Sec-metab_biosynth-thioest"/>
</dbReference>
<evidence type="ECO:0000259" key="1">
    <source>
        <dbReference type="SMART" id="SM00849"/>
    </source>
</evidence>
<organism evidence="2 3">
    <name type="scientific">Arthrobacter psychrochitiniphilus</name>
    <dbReference type="NCBI Taxonomy" id="291045"/>
    <lineage>
        <taxon>Bacteria</taxon>
        <taxon>Bacillati</taxon>
        <taxon>Actinomycetota</taxon>
        <taxon>Actinomycetes</taxon>
        <taxon>Micrococcales</taxon>
        <taxon>Micrococcaceae</taxon>
        <taxon>Arthrobacter</taxon>
    </lineage>
</organism>
<dbReference type="Gene3D" id="1.10.10.10">
    <property type="entry name" value="Winged helix-like DNA-binding domain superfamily/Winged helix DNA-binding domain"/>
    <property type="match status" value="1"/>
</dbReference>
<dbReference type="CDD" id="cd07725">
    <property type="entry name" value="TTHA1429-like_MBL-fold"/>
    <property type="match status" value="1"/>
</dbReference>
<dbReference type="AlphaFoldDB" id="A0A2V3DNL7"/>
<dbReference type="InterPro" id="IPR036866">
    <property type="entry name" value="RibonucZ/Hydroxyglut_hydro"/>
</dbReference>
<gene>
    <name evidence="2" type="ORF">CVS29_14495</name>
</gene>
<sequence length="357" mass="38810">MEGILITVTAEEQFQAWKAKELPAAEEVRPGVWSIPVPFINNPMRYTLAYLLIGDGEAALVDPGWDSDVGWEMLKAGLATAGLTPASITAIVVTHFHPDHLGMAARLREASGAWVALGADEPLPTHWRVDPTQFVEEDRAQFVAWGVPAQCLEEVSFQADTWAQMTGVAEPQRRLADGELLPVAGLSVRVLATPGHTPGHICLIDERNSLILTGDHVLPRITPHVSLEAASHANPLGDYLDSLEIMEAGAEMEVLPAHEYRFRGLLARAAELKEHTLERSREVIAVLESGAAASVWDVSKELTWSRGFESLRGFTLRLALAETASHLVYLTEQGRNVGISVSRGTPATPNLLPTLSH</sequence>
<keyword evidence="3" id="KW-1185">Reference proteome</keyword>
<proteinExistence type="predicted"/>
<evidence type="ECO:0000313" key="2">
    <source>
        <dbReference type="EMBL" id="PXA64545.1"/>
    </source>
</evidence>
<evidence type="ECO:0000313" key="3">
    <source>
        <dbReference type="Proteomes" id="UP000246303"/>
    </source>
</evidence>
<comment type="caution">
    <text evidence="2">The sequence shown here is derived from an EMBL/GenBank/DDBJ whole genome shotgun (WGS) entry which is preliminary data.</text>
</comment>
<name>A0A2V3DNL7_9MICC</name>
<dbReference type="Gene3D" id="3.60.15.10">
    <property type="entry name" value="Ribonuclease Z/Hydroxyacylglutathione hydrolase-like"/>
    <property type="match status" value="1"/>
</dbReference>
<feature type="domain" description="Metallo-beta-lactamase" evidence="1">
    <location>
        <begin position="46"/>
        <end position="258"/>
    </location>
</feature>
<dbReference type="Proteomes" id="UP000246303">
    <property type="component" value="Unassembled WGS sequence"/>
</dbReference>
<reference evidence="2 3" key="1">
    <citation type="submission" date="2018-05" db="EMBL/GenBank/DDBJ databases">
        <title>Genetic diversity of glacier-inhabiting Cryobacterium bacteria in China and description of Cryobacterium mengkeensis sp. nov. and Arthrobacter glacialis sp. nov.</title>
        <authorList>
            <person name="Liu Q."/>
            <person name="Xin Y.-H."/>
        </authorList>
    </citation>
    <scope>NUCLEOTIDE SEQUENCE [LARGE SCALE GENOMIC DNA]</scope>
    <source>
        <strain evidence="2 3">GP3</strain>
    </source>
</reference>
<dbReference type="Pfam" id="PF00753">
    <property type="entry name" value="Lactamase_B"/>
    <property type="match status" value="1"/>
</dbReference>
<protein>
    <recommendedName>
        <fullName evidence="1">Metallo-beta-lactamase domain-containing protein</fullName>
    </recommendedName>
</protein>
<accession>A0A2V3DNL7</accession>
<dbReference type="InterPro" id="IPR001279">
    <property type="entry name" value="Metallo-B-lactamas"/>
</dbReference>
<dbReference type="SUPFAM" id="SSF56281">
    <property type="entry name" value="Metallo-hydrolase/oxidoreductase"/>
    <property type="match status" value="1"/>
</dbReference>
<dbReference type="PANTHER" id="PTHR23131">
    <property type="entry name" value="ENDORIBONUCLEASE LACTB2"/>
    <property type="match status" value="1"/>
</dbReference>
<dbReference type="PANTHER" id="PTHR23131:SF4">
    <property type="entry name" value="METALLO-BETA-LACTAMASE SUPERFAMILY POTEIN"/>
    <property type="match status" value="1"/>
</dbReference>
<dbReference type="SMART" id="SM00849">
    <property type="entry name" value="Lactamase_B"/>
    <property type="match status" value="1"/>
</dbReference>
<dbReference type="EMBL" id="QHLZ01000010">
    <property type="protein sequence ID" value="PXA64545.1"/>
    <property type="molecule type" value="Genomic_DNA"/>
</dbReference>
<dbReference type="InterPro" id="IPR036388">
    <property type="entry name" value="WH-like_DNA-bd_sf"/>
</dbReference>